<evidence type="ECO:0000256" key="1">
    <source>
        <dbReference type="SAM" id="MobiDB-lite"/>
    </source>
</evidence>
<dbReference type="EMBL" id="QFBC01000004">
    <property type="protein sequence ID" value="PWE56324.1"/>
    <property type="molecule type" value="Genomic_DNA"/>
</dbReference>
<comment type="caution">
    <text evidence="2">The sequence shown here is derived from an EMBL/GenBank/DDBJ whole genome shotgun (WGS) entry which is preliminary data.</text>
</comment>
<accession>A0A2U2DSN6</accession>
<proteinExistence type="predicted"/>
<dbReference type="OrthoDB" id="9847502at2"/>
<organism evidence="2 3">
    <name type="scientific">Metarhizobium album</name>
    <dbReference type="NCBI Taxonomy" id="2182425"/>
    <lineage>
        <taxon>Bacteria</taxon>
        <taxon>Pseudomonadati</taxon>
        <taxon>Pseudomonadota</taxon>
        <taxon>Alphaproteobacteria</taxon>
        <taxon>Hyphomicrobiales</taxon>
        <taxon>Rhizobiaceae</taxon>
        <taxon>Metarhizobium</taxon>
    </lineage>
</organism>
<evidence type="ECO:0000313" key="2">
    <source>
        <dbReference type="EMBL" id="PWE56324.1"/>
    </source>
</evidence>
<feature type="compositionally biased region" description="Low complexity" evidence="1">
    <location>
        <begin position="174"/>
        <end position="191"/>
    </location>
</feature>
<keyword evidence="3" id="KW-1185">Reference proteome</keyword>
<evidence type="ECO:0000313" key="3">
    <source>
        <dbReference type="Proteomes" id="UP000245252"/>
    </source>
</evidence>
<protein>
    <submittedName>
        <fullName evidence="2">Uncharacterized protein</fullName>
    </submittedName>
</protein>
<feature type="region of interest" description="Disordered" evidence="1">
    <location>
        <begin position="172"/>
        <end position="191"/>
    </location>
</feature>
<dbReference type="AlphaFoldDB" id="A0A2U2DSN6"/>
<dbReference type="Proteomes" id="UP000245252">
    <property type="component" value="Unassembled WGS sequence"/>
</dbReference>
<sequence length="191" mass="21213">MLKHAFRMLPTPMASDGMKDGKGGGAGSTYPFRKILAETTKLPTPVKNDRKMEPWSEAYSRRRSPKLDALMDGAAKYETLPTPTKRDKRMDAWSPAYDKRKSPTMDAVLDGAMTDRASDKWQYARQIASMLQSGNLIGPSMTLPITYNWMMGFPPGWLARALQSAVQKGLLQLPSSSKRSATPSSRKSPKQ</sequence>
<gene>
    <name evidence="2" type="ORF">DEM27_10650</name>
</gene>
<name>A0A2U2DSN6_9HYPH</name>
<reference evidence="2 3" key="1">
    <citation type="submission" date="2018-05" db="EMBL/GenBank/DDBJ databases">
        <title>The draft genome of strain NS-104.</title>
        <authorList>
            <person name="Hang P."/>
            <person name="Jiang J."/>
        </authorList>
    </citation>
    <scope>NUCLEOTIDE SEQUENCE [LARGE SCALE GENOMIC DNA]</scope>
    <source>
        <strain evidence="2 3">NS-104</strain>
    </source>
</reference>